<dbReference type="EMBL" id="JH687860">
    <property type="protein sequence ID" value="EJD36497.1"/>
    <property type="molecule type" value="Genomic_DNA"/>
</dbReference>
<feature type="region of interest" description="Disordered" evidence="1">
    <location>
        <begin position="18"/>
        <end position="41"/>
    </location>
</feature>
<dbReference type="AlphaFoldDB" id="J0WT81"/>
<proteinExistence type="predicted"/>
<organism evidence="2 3">
    <name type="scientific">Auricularia subglabra (strain TFB-10046 / SS5)</name>
    <name type="common">White-rot fungus</name>
    <name type="synonym">Auricularia delicata (strain TFB10046)</name>
    <dbReference type="NCBI Taxonomy" id="717982"/>
    <lineage>
        <taxon>Eukaryota</taxon>
        <taxon>Fungi</taxon>
        <taxon>Dikarya</taxon>
        <taxon>Basidiomycota</taxon>
        <taxon>Agaricomycotina</taxon>
        <taxon>Agaricomycetes</taxon>
        <taxon>Auriculariales</taxon>
        <taxon>Auriculariaceae</taxon>
        <taxon>Auricularia</taxon>
    </lineage>
</organism>
<keyword evidence="3" id="KW-1185">Reference proteome</keyword>
<reference evidence="3" key="1">
    <citation type="journal article" date="2012" name="Science">
        <title>The Paleozoic origin of enzymatic lignin decomposition reconstructed from 31 fungal genomes.</title>
        <authorList>
            <person name="Floudas D."/>
            <person name="Binder M."/>
            <person name="Riley R."/>
            <person name="Barry K."/>
            <person name="Blanchette R.A."/>
            <person name="Henrissat B."/>
            <person name="Martinez A.T."/>
            <person name="Otillar R."/>
            <person name="Spatafora J.W."/>
            <person name="Yadav J.S."/>
            <person name="Aerts A."/>
            <person name="Benoit I."/>
            <person name="Boyd A."/>
            <person name="Carlson A."/>
            <person name="Copeland A."/>
            <person name="Coutinho P.M."/>
            <person name="de Vries R.P."/>
            <person name="Ferreira P."/>
            <person name="Findley K."/>
            <person name="Foster B."/>
            <person name="Gaskell J."/>
            <person name="Glotzer D."/>
            <person name="Gorecki P."/>
            <person name="Heitman J."/>
            <person name="Hesse C."/>
            <person name="Hori C."/>
            <person name="Igarashi K."/>
            <person name="Jurgens J.A."/>
            <person name="Kallen N."/>
            <person name="Kersten P."/>
            <person name="Kohler A."/>
            <person name="Kuees U."/>
            <person name="Kumar T.K.A."/>
            <person name="Kuo A."/>
            <person name="LaButti K."/>
            <person name="Larrondo L.F."/>
            <person name="Lindquist E."/>
            <person name="Ling A."/>
            <person name="Lombard V."/>
            <person name="Lucas S."/>
            <person name="Lundell T."/>
            <person name="Martin R."/>
            <person name="McLaughlin D.J."/>
            <person name="Morgenstern I."/>
            <person name="Morin E."/>
            <person name="Murat C."/>
            <person name="Nagy L.G."/>
            <person name="Nolan M."/>
            <person name="Ohm R.A."/>
            <person name="Patyshakuliyeva A."/>
            <person name="Rokas A."/>
            <person name="Ruiz-Duenas F.J."/>
            <person name="Sabat G."/>
            <person name="Salamov A."/>
            <person name="Samejima M."/>
            <person name="Schmutz J."/>
            <person name="Slot J.C."/>
            <person name="St John F."/>
            <person name="Stenlid J."/>
            <person name="Sun H."/>
            <person name="Sun S."/>
            <person name="Syed K."/>
            <person name="Tsang A."/>
            <person name="Wiebenga A."/>
            <person name="Young D."/>
            <person name="Pisabarro A."/>
            <person name="Eastwood D.C."/>
            <person name="Martin F."/>
            <person name="Cullen D."/>
            <person name="Grigoriev I.V."/>
            <person name="Hibbett D.S."/>
        </authorList>
    </citation>
    <scope>NUCLEOTIDE SEQUENCE [LARGE SCALE GENOMIC DNA]</scope>
    <source>
        <strain evidence="3">TFB10046</strain>
    </source>
</reference>
<evidence type="ECO:0000256" key="1">
    <source>
        <dbReference type="SAM" id="MobiDB-lite"/>
    </source>
</evidence>
<evidence type="ECO:0000313" key="2">
    <source>
        <dbReference type="EMBL" id="EJD36497.1"/>
    </source>
</evidence>
<protein>
    <submittedName>
        <fullName evidence="2">Uncharacterized protein</fullName>
    </submittedName>
</protein>
<accession>J0WT81</accession>
<name>J0WT81_AURST</name>
<sequence>MTGDFTLAVDFLPARKRVPLTPLGTNGGGSRTLPRFSMTPERKPLVLSQSRFTRGSI</sequence>
<dbReference type="InParanoid" id="J0WT81"/>
<evidence type="ECO:0000313" key="3">
    <source>
        <dbReference type="Proteomes" id="UP000006514"/>
    </source>
</evidence>
<dbReference type="Proteomes" id="UP000006514">
    <property type="component" value="Unassembled WGS sequence"/>
</dbReference>
<dbReference type="KEGG" id="adl:AURDEDRAFT_174456"/>
<gene>
    <name evidence="2" type="ORF">AURDEDRAFT_174456</name>
</gene>